<feature type="domain" description="HTH cro/C1-type" evidence="5">
    <location>
        <begin position="5"/>
        <end position="56"/>
    </location>
</feature>
<dbReference type="EMBL" id="CP098754">
    <property type="protein sequence ID" value="WIH94600.1"/>
    <property type="molecule type" value="Genomic_DNA"/>
</dbReference>
<organism evidence="6 7">
    <name type="scientific">Brachyspira pilosicoli</name>
    <name type="common">Serpulina pilosicoli</name>
    <dbReference type="NCBI Taxonomy" id="52584"/>
    <lineage>
        <taxon>Bacteria</taxon>
        <taxon>Pseudomonadati</taxon>
        <taxon>Spirochaetota</taxon>
        <taxon>Spirochaetia</taxon>
        <taxon>Brachyspirales</taxon>
        <taxon>Brachyspiraceae</taxon>
        <taxon>Brachyspira</taxon>
    </lineage>
</organism>
<dbReference type="SMART" id="SM00354">
    <property type="entry name" value="HTH_LACI"/>
    <property type="match status" value="1"/>
</dbReference>
<dbReference type="PANTHER" id="PTHR30146">
    <property type="entry name" value="LACI-RELATED TRANSCRIPTIONAL REPRESSOR"/>
    <property type="match status" value="1"/>
</dbReference>
<name>A0AAJ6GGJ5_BRAPL</name>
<gene>
    <name evidence="6" type="ORF">NEH99_09920</name>
</gene>
<protein>
    <submittedName>
        <fullName evidence="6">LacI family DNA-binding transcriptional regulator</fullName>
    </submittedName>
</protein>
<dbReference type="PANTHER" id="PTHR30146:SF154">
    <property type="entry name" value="TRANSCRIPTION REGULATOR, MEMBER OF GALR FAMILY"/>
    <property type="match status" value="1"/>
</dbReference>
<accession>A0AAJ6GGJ5</accession>
<evidence type="ECO:0000259" key="5">
    <source>
        <dbReference type="PROSITE" id="PS50943"/>
    </source>
</evidence>
<keyword evidence="1" id="KW-0805">Transcription regulation</keyword>
<keyword evidence="2 6" id="KW-0238">DNA-binding</keyword>
<dbReference type="SUPFAM" id="SSF47413">
    <property type="entry name" value="lambda repressor-like DNA-binding domains"/>
    <property type="match status" value="1"/>
</dbReference>
<dbReference type="CDD" id="cd01542">
    <property type="entry name" value="PBP1_TreR-like"/>
    <property type="match status" value="1"/>
</dbReference>
<dbReference type="GO" id="GO:0003700">
    <property type="term" value="F:DNA-binding transcription factor activity"/>
    <property type="evidence" value="ECO:0007669"/>
    <property type="project" value="TreeGrafter"/>
</dbReference>
<evidence type="ECO:0000313" key="7">
    <source>
        <dbReference type="Proteomes" id="UP001242021"/>
    </source>
</evidence>
<dbReference type="Gene3D" id="1.10.260.40">
    <property type="entry name" value="lambda repressor-like DNA-binding domains"/>
    <property type="match status" value="1"/>
</dbReference>
<dbReference type="Proteomes" id="UP001242021">
    <property type="component" value="Chromosome"/>
</dbReference>
<dbReference type="CDD" id="cd01392">
    <property type="entry name" value="HTH_LacI"/>
    <property type="match status" value="1"/>
</dbReference>
<dbReference type="AlphaFoldDB" id="A0AAJ6GGJ5"/>
<evidence type="ECO:0000313" key="6">
    <source>
        <dbReference type="EMBL" id="WIH94600.1"/>
    </source>
</evidence>
<evidence type="ECO:0000256" key="2">
    <source>
        <dbReference type="ARBA" id="ARBA00023125"/>
    </source>
</evidence>
<evidence type="ECO:0000256" key="3">
    <source>
        <dbReference type="ARBA" id="ARBA00023163"/>
    </source>
</evidence>
<dbReference type="Pfam" id="PF00356">
    <property type="entry name" value="LacI"/>
    <property type="match status" value="1"/>
</dbReference>
<dbReference type="PROSITE" id="PS50932">
    <property type="entry name" value="HTH_LACI_2"/>
    <property type="match status" value="1"/>
</dbReference>
<dbReference type="PROSITE" id="PS50943">
    <property type="entry name" value="HTH_CROC1"/>
    <property type="match status" value="1"/>
</dbReference>
<dbReference type="Pfam" id="PF00532">
    <property type="entry name" value="Peripla_BP_1"/>
    <property type="match status" value="1"/>
</dbReference>
<proteinExistence type="predicted"/>
<dbReference type="InterPro" id="IPR000843">
    <property type="entry name" value="HTH_LacI"/>
</dbReference>
<dbReference type="SUPFAM" id="SSF53822">
    <property type="entry name" value="Periplasmic binding protein-like I"/>
    <property type="match status" value="1"/>
</dbReference>
<dbReference type="InterPro" id="IPR028082">
    <property type="entry name" value="Peripla_BP_I"/>
</dbReference>
<feature type="domain" description="HTH lacI-type" evidence="4">
    <location>
        <begin position="9"/>
        <end position="62"/>
    </location>
</feature>
<evidence type="ECO:0000256" key="1">
    <source>
        <dbReference type="ARBA" id="ARBA00023015"/>
    </source>
</evidence>
<sequence>MMKTENKKITMKEIAELAGVTKTTISRYFNGGYIKKETKEKIAKIIKKYNYEPNTFARLKARRSYMIGIIVPALDSIITSRVLTGLERTFREKNYMPIIMNTNHENELEIKYIEKLKRLNVDGIVLSATYITAEHKKILKKLDIPFVIYGQEYSDGISIINDDYNAGVEIGEYIAKRNHKNIGFISVDEKDVAIGVNRRNGIIDGLKKYKIQQINIEIADFSYDSSKIAAKKLLKNKKLDTIICSTDRQAHSVYMVAKEMGLKIPDDISVISFGGYEIDKIIEPELSTIKFDSFNAGVSAANTLINLINNVKVEKVFYIDYTFIEGKSVK</sequence>
<dbReference type="RefSeq" id="WP_013243909.1">
    <property type="nucleotide sequence ID" value="NZ_CALXQO010000009.1"/>
</dbReference>
<dbReference type="GO" id="GO:0000976">
    <property type="term" value="F:transcription cis-regulatory region binding"/>
    <property type="evidence" value="ECO:0007669"/>
    <property type="project" value="TreeGrafter"/>
</dbReference>
<dbReference type="InterPro" id="IPR001387">
    <property type="entry name" value="Cro/C1-type_HTH"/>
</dbReference>
<dbReference type="InterPro" id="IPR010982">
    <property type="entry name" value="Lambda_DNA-bd_dom_sf"/>
</dbReference>
<reference evidence="6" key="1">
    <citation type="submission" date="2022-06" db="EMBL/GenBank/DDBJ databases">
        <title>Brachyspira pilosicoli from pigs in Switzerland.</title>
        <authorList>
            <person name="Schmitt S."/>
            <person name="Arnold M."/>
            <person name="Rossano A."/>
            <person name="Perreten V."/>
        </authorList>
    </citation>
    <scope>NUCLEOTIDE SEQUENCE</scope>
    <source>
        <strain evidence="6">MEI4028</strain>
    </source>
</reference>
<dbReference type="GeneID" id="56439525"/>
<evidence type="ECO:0000259" key="4">
    <source>
        <dbReference type="PROSITE" id="PS50932"/>
    </source>
</evidence>
<keyword evidence="3" id="KW-0804">Transcription</keyword>
<dbReference type="InterPro" id="IPR001761">
    <property type="entry name" value="Peripla_BP/Lac1_sug-bd_dom"/>
</dbReference>
<dbReference type="Gene3D" id="3.40.50.2300">
    <property type="match status" value="2"/>
</dbReference>